<evidence type="ECO:0008006" key="8">
    <source>
        <dbReference type="Google" id="ProtNLM"/>
    </source>
</evidence>
<dbReference type="InterPro" id="IPR050490">
    <property type="entry name" value="Bact_solute-bd_prot1"/>
</dbReference>
<dbReference type="PANTHER" id="PTHR43649:SF33">
    <property type="entry name" value="POLYGALACTURONAN_RHAMNOGALACTURONAN-BINDING PROTEIN YTCQ"/>
    <property type="match status" value="1"/>
</dbReference>
<dbReference type="AlphaFoldDB" id="A0A1L8QMS8"/>
<dbReference type="Gene3D" id="3.40.190.10">
    <property type="entry name" value="Periplasmic binding protein-like II"/>
    <property type="match status" value="2"/>
</dbReference>
<evidence type="ECO:0000256" key="1">
    <source>
        <dbReference type="ARBA" id="ARBA00022475"/>
    </source>
</evidence>
<evidence type="ECO:0000256" key="3">
    <source>
        <dbReference type="ARBA" id="ARBA00023136"/>
    </source>
</evidence>
<dbReference type="InterPro" id="IPR006059">
    <property type="entry name" value="SBP"/>
</dbReference>
<keyword evidence="4" id="KW-0564">Palmitate</keyword>
<dbReference type="EMBL" id="JXKD01000030">
    <property type="protein sequence ID" value="OJG08821.1"/>
    <property type="molecule type" value="Genomic_DNA"/>
</dbReference>
<dbReference type="Pfam" id="PF01547">
    <property type="entry name" value="SBP_bac_1"/>
    <property type="match status" value="1"/>
</dbReference>
<evidence type="ECO:0000256" key="2">
    <source>
        <dbReference type="ARBA" id="ARBA00022729"/>
    </source>
</evidence>
<keyword evidence="2" id="KW-0732">Signal</keyword>
<dbReference type="PANTHER" id="PTHR43649">
    <property type="entry name" value="ARABINOSE-BINDING PROTEIN-RELATED"/>
    <property type="match status" value="1"/>
</dbReference>
<reference evidence="6 7" key="1">
    <citation type="submission" date="2014-12" db="EMBL/GenBank/DDBJ databases">
        <title>Draft genome sequences of 29 type strains of Enterococci.</title>
        <authorList>
            <person name="Zhong Z."/>
            <person name="Sun Z."/>
            <person name="Liu W."/>
            <person name="Zhang W."/>
            <person name="Zhang H."/>
        </authorList>
    </citation>
    <scope>NUCLEOTIDE SEQUENCE [LARGE SCALE GENOMIC DNA]</scope>
    <source>
        <strain evidence="6 7">DSM 17690</strain>
    </source>
</reference>
<keyword evidence="5" id="KW-0449">Lipoprotein</keyword>
<comment type="caution">
    <text evidence="6">The sequence shown here is derived from an EMBL/GenBank/DDBJ whole genome shotgun (WGS) entry which is preliminary data.</text>
</comment>
<organism evidence="6 7">
    <name type="scientific">Enterococcus aquimarinus</name>
    <dbReference type="NCBI Taxonomy" id="328396"/>
    <lineage>
        <taxon>Bacteria</taxon>
        <taxon>Bacillati</taxon>
        <taxon>Bacillota</taxon>
        <taxon>Bacilli</taxon>
        <taxon>Lactobacillales</taxon>
        <taxon>Enterococcaceae</taxon>
        <taxon>Enterococcus</taxon>
    </lineage>
</organism>
<name>A0A1L8QMS8_9ENTE</name>
<keyword evidence="7" id="KW-1185">Reference proteome</keyword>
<evidence type="ECO:0000313" key="7">
    <source>
        <dbReference type="Proteomes" id="UP000182149"/>
    </source>
</evidence>
<dbReference type="Proteomes" id="UP000182149">
    <property type="component" value="Unassembled WGS sequence"/>
</dbReference>
<protein>
    <recommendedName>
        <fullName evidence="8">ABC transporter substrate-binding protein</fullName>
    </recommendedName>
</protein>
<dbReference type="STRING" id="328396.RU93_GL001583"/>
<accession>A0A1L8QMS8</accession>
<gene>
    <name evidence="6" type="ORF">RU93_GL001583</name>
</gene>
<evidence type="ECO:0000256" key="5">
    <source>
        <dbReference type="ARBA" id="ARBA00023288"/>
    </source>
</evidence>
<evidence type="ECO:0000256" key="4">
    <source>
        <dbReference type="ARBA" id="ARBA00023139"/>
    </source>
</evidence>
<dbReference type="SUPFAM" id="SSF53850">
    <property type="entry name" value="Periplasmic binding protein-like II"/>
    <property type="match status" value="1"/>
</dbReference>
<evidence type="ECO:0000313" key="6">
    <source>
        <dbReference type="EMBL" id="OJG08821.1"/>
    </source>
</evidence>
<keyword evidence="1" id="KW-1003">Cell membrane</keyword>
<keyword evidence="3" id="KW-0472">Membrane</keyword>
<sequence length="572" mass="63796">MFKTALADLIKIFFEGEKEMKKTNVLVGLLACGVLLTACGSGGNTDGSGNASNGSDNSGIELGTVGEFPVVKEKISMTMMGPGTGMAEWKDMPVFQSMAEKTNIDLTFTTPPSADFATKLNLAFASGDLPDILFGTDTNSLTPAMEMDYGNQGILVPLEDLIQENMPNFSKILEENPDIAKSITTPDGHIYSLPMIHRGETAIWPRGPLWYNGEWLEALDVKELPKTTDEFYDLLVRFRDEDPNGNGKQDEIPLTDVKMDSTRPWLLAAFGLTDRSIEEIDGKVVYAPITENYKEFVTYMNKLYSEKLLDPEVYSQADEQKKAKGQNNQIGLFPDWFSFFTTGRTEKESVMDPMFYPLTSEINPDRISPASTRLGRATFAITSDNPSPAAALRWVDYFYSPEGNDFLSVGPEGAFWEYAENDKGEQVRVFTEGVDLDNTEESRAKVTPNYGITVPTMAFPDSKADFPPVIANANDEVDTTFNDFLAAETQEKIEPFAKVTFPLLYLTTEESDKVRDVATDLKTYVEQMEAKFITGVEPIENWDKYVQTIESMGVEDYVAIHQQAYDRWASTE</sequence>
<proteinExistence type="predicted"/>